<evidence type="ECO:0000256" key="6">
    <source>
        <dbReference type="ARBA" id="ARBA00023136"/>
    </source>
</evidence>
<reference evidence="8" key="1">
    <citation type="submission" date="2020-09" db="EMBL/GenBank/DDBJ databases">
        <title>Novel species of Mucilaginibacter isolated from a glacier on the Tibetan Plateau.</title>
        <authorList>
            <person name="Liu Q."/>
            <person name="Xin Y.-H."/>
        </authorList>
    </citation>
    <scope>NUCLEOTIDE SEQUENCE</scope>
    <source>
        <strain evidence="8">ZB1P21</strain>
    </source>
</reference>
<feature type="transmembrane region" description="Helical" evidence="7">
    <location>
        <begin position="51"/>
        <end position="77"/>
    </location>
</feature>
<keyword evidence="4 7" id="KW-0812">Transmembrane</keyword>
<evidence type="ECO:0000313" key="8">
    <source>
        <dbReference type="EMBL" id="MBD1393469.1"/>
    </source>
</evidence>
<accession>A0A926NXF7</accession>
<protein>
    <submittedName>
        <fullName evidence="8">DoxX family protein</fullName>
    </submittedName>
</protein>
<dbReference type="PANTHER" id="PTHR33452">
    <property type="entry name" value="OXIDOREDUCTASE CATD-RELATED"/>
    <property type="match status" value="1"/>
</dbReference>
<evidence type="ECO:0000256" key="4">
    <source>
        <dbReference type="ARBA" id="ARBA00022692"/>
    </source>
</evidence>
<dbReference type="Proteomes" id="UP000619078">
    <property type="component" value="Unassembled WGS sequence"/>
</dbReference>
<evidence type="ECO:0000256" key="3">
    <source>
        <dbReference type="ARBA" id="ARBA00022475"/>
    </source>
</evidence>
<dbReference type="AlphaFoldDB" id="A0A926NXF7"/>
<dbReference type="InterPro" id="IPR051907">
    <property type="entry name" value="DoxX-like_oxidoreductase"/>
</dbReference>
<dbReference type="InterPro" id="IPR032808">
    <property type="entry name" value="DoxX"/>
</dbReference>
<dbReference type="GO" id="GO:0005886">
    <property type="term" value="C:plasma membrane"/>
    <property type="evidence" value="ECO:0007669"/>
    <property type="project" value="UniProtKB-SubCell"/>
</dbReference>
<sequence length="135" mass="14342">MAYLGKLGNHRNFGLLFIRVGLGAMFIYHGYPKLLGGPEAWAGLGTSTKYVGITFLPVMWGFLAAVVETVGGLLIALGLFFRPLCLLMVINLIVAAAMHFGKGDGMDGAAHAIEDAVMFAGLFFVGPGSYSLDKK</sequence>
<evidence type="ECO:0000256" key="5">
    <source>
        <dbReference type="ARBA" id="ARBA00022989"/>
    </source>
</evidence>
<comment type="subcellular location">
    <subcellularLocation>
        <location evidence="1">Cell membrane</location>
        <topology evidence="1">Multi-pass membrane protein</topology>
    </subcellularLocation>
</comment>
<keyword evidence="6 7" id="KW-0472">Membrane</keyword>
<dbReference type="EMBL" id="JACWMX010000004">
    <property type="protein sequence ID" value="MBD1393469.1"/>
    <property type="molecule type" value="Genomic_DNA"/>
</dbReference>
<dbReference type="PANTHER" id="PTHR33452:SF1">
    <property type="entry name" value="INNER MEMBRANE PROTEIN YPHA-RELATED"/>
    <property type="match status" value="1"/>
</dbReference>
<dbReference type="Pfam" id="PF07681">
    <property type="entry name" value="DoxX"/>
    <property type="match status" value="1"/>
</dbReference>
<keyword evidence="9" id="KW-1185">Reference proteome</keyword>
<feature type="transmembrane region" description="Helical" evidence="7">
    <location>
        <begin position="84"/>
        <end position="101"/>
    </location>
</feature>
<name>A0A926NXF7_9SPHI</name>
<dbReference type="RefSeq" id="WP_191163218.1">
    <property type="nucleotide sequence ID" value="NZ_JACWMX010000004.1"/>
</dbReference>
<feature type="transmembrane region" description="Helical" evidence="7">
    <location>
        <begin position="12"/>
        <end position="31"/>
    </location>
</feature>
<proteinExistence type="inferred from homology"/>
<gene>
    <name evidence="8" type="ORF">IDJ76_10195</name>
</gene>
<comment type="similarity">
    <text evidence="2">Belongs to the DoxX family.</text>
</comment>
<keyword evidence="5 7" id="KW-1133">Transmembrane helix</keyword>
<feature type="transmembrane region" description="Helical" evidence="7">
    <location>
        <begin position="113"/>
        <end position="132"/>
    </location>
</feature>
<organism evidence="8 9">
    <name type="scientific">Mucilaginibacter glaciei</name>
    <dbReference type="NCBI Taxonomy" id="2772109"/>
    <lineage>
        <taxon>Bacteria</taxon>
        <taxon>Pseudomonadati</taxon>
        <taxon>Bacteroidota</taxon>
        <taxon>Sphingobacteriia</taxon>
        <taxon>Sphingobacteriales</taxon>
        <taxon>Sphingobacteriaceae</taxon>
        <taxon>Mucilaginibacter</taxon>
    </lineage>
</organism>
<evidence type="ECO:0000256" key="1">
    <source>
        <dbReference type="ARBA" id="ARBA00004651"/>
    </source>
</evidence>
<comment type="caution">
    <text evidence="8">The sequence shown here is derived from an EMBL/GenBank/DDBJ whole genome shotgun (WGS) entry which is preliminary data.</text>
</comment>
<evidence type="ECO:0000256" key="7">
    <source>
        <dbReference type="SAM" id="Phobius"/>
    </source>
</evidence>
<keyword evidence="3" id="KW-1003">Cell membrane</keyword>
<evidence type="ECO:0000313" key="9">
    <source>
        <dbReference type="Proteomes" id="UP000619078"/>
    </source>
</evidence>
<evidence type="ECO:0000256" key="2">
    <source>
        <dbReference type="ARBA" id="ARBA00006679"/>
    </source>
</evidence>